<dbReference type="InterPro" id="IPR003653">
    <property type="entry name" value="Peptidase_C48_C"/>
</dbReference>
<feature type="domain" description="Ubiquitin-like protease family profile" evidence="4">
    <location>
        <begin position="1"/>
        <end position="135"/>
    </location>
</feature>
<dbReference type="InterPro" id="IPR038765">
    <property type="entry name" value="Papain-like_cys_pep_sf"/>
</dbReference>
<protein>
    <recommendedName>
        <fullName evidence="4">Ubiquitin-like protease family profile domain-containing protein</fullName>
    </recommendedName>
</protein>
<proteinExistence type="inferred from homology"/>
<evidence type="ECO:0000313" key="5">
    <source>
        <dbReference type="EnsemblPlants" id="EMT33386"/>
    </source>
</evidence>
<dbReference type="Gene3D" id="3.40.395.10">
    <property type="entry name" value="Adenoviral Proteinase, Chain A"/>
    <property type="match status" value="1"/>
</dbReference>
<evidence type="ECO:0000259" key="4">
    <source>
        <dbReference type="PROSITE" id="PS50600"/>
    </source>
</evidence>
<organism evidence="5">
    <name type="scientific">Aegilops tauschii</name>
    <name type="common">Tausch's goatgrass</name>
    <name type="synonym">Aegilops squarrosa</name>
    <dbReference type="NCBI Taxonomy" id="37682"/>
    <lineage>
        <taxon>Eukaryota</taxon>
        <taxon>Viridiplantae</taxon>
        <taxon>Streptophyta</taxon>
        <taxon>Embryophyta</taxon>
        <taxon>Tracheophyta</taxon>
        <taxon>Spermatophyta</taxon>
        <taxon>Magnoliopsida</taxon>
        <taxon>Liliopsida</taxon>
        <taxon>Poales</taxon>
        <taxon>Poaceae</taxon>
        <taxon>BOP clade</taxon>
        <taxon>Pooideae</taxon>
        <taxon>Triticodae</taxon>
        <taxon>Triticeae</taxon>
        <taxon>Triticinae</taxon>
        <taxon>Aegilops</taxon>
    </lineage>
</organism>
<dbReference type="GO" id="GO:0006508">
    <property type="term" value="P:proteolysis"/>
    <property type="evidence" value="ECO:0007669"/>
    <property type="project" value="UniProtKB-KW"/>
</dbReference>
<comment type="similarity">
    <text evidence="1">Belongs to the peptidase C48 family.</text>
</comment>
<dbReference type="Pfam" id="PF02902">
    <property type="entry name" value="Peptidase_C48"/>
    <property type="match status" value="1"/>
</dbReference>
<accession>N1R4Y5</accession>
<dbReference type="SUPFAM" id="SSF54001">
    <property type="entry name" value="Cysteine proteinases"/>
    <property type="match status" value="1"/>
</dbReference>
<name>N1R4Y5_AEGTA</name>
<evidence type="ECO:0000256" key="3">
    <source>
        <dbReference type="ARBA" id="ARBA00022801"/>
    </source>
</evidence>
<dbReference type="PANTHER" id="PTHR36479">
    <property type="entry name" value="ULP_PROTEASE DOMAIN-CONTAINING PROTEIN"/>
    <property type="match status" value="1"/>
</dbReference>
<dbReference type="AlphaFoldDB" id="N1R4Y5"/>
<dbReference type="EnsemblPlants" id="EMT33386">
    <property type="protein sequence ID" value="EMT33386"/>
    <property type="gene ID" value="F775_01778"/>
</dbReference>
<dbReference type="PROSITE" id="PS50600">
    <property type="entry name" value="ULP_PROTEASE"/>
    <property type="match status" value="1"/>
</dbReference>
<evidence type="ECO:0000256" key="1">
    <source>
        <dbReference type="ARBA" id="ARBA00005234"/>
    </source>
</evidence>
<dbReference type="GO" id="GO:0008234">
    <property type="term" value="F:cysteine-type peptidase activity"/>
    <property type="evidence" value="ECO:0007669"/>
    <property type="project" value="InterPro"/>
</dbReference>
<keyword evidence="3" id="KW-0378">Hydrolase</keyword>
<keyword evidence="2" id="KW-0645">Protease</keyword>
<dbReference type="ExpressionAtlas" id="N1R4Y5">
    <property type="expression patterns" value="baseline"/>
</dbReference>
<dbReference type="PANTHER" id="PTHR36479:SF10">
    <property type="entry name" value="UBIQUITIN-LIKE PROTEASE FAMILY PROFILE DOMAIN-CONTAINING PROTEIN"/>
    <property type="match status" value="1"/>
</dbReference>
<evidence type="ECO:0000256" key="2">
    <source>
        <dbReference type="ARBA" id="ARBA00022670"/>
    </source>
</evidence>
<reference evidence="5" key="1">
    <citation type="submission" date="2015-06" db="UniProtKB">
        <authorList>
            <consortium name="EnsemblPlants"/>
        </authorList>
    </citation>
    <scope>IDENTIFICATION</scope>
</reference>
<sequence>MGYSDYKNLYLPSILHLYHHLFAELVHLYNLPLYWLLFPTLQKLGPLPKDRHWYVLCLNLKAKRFEVIDSLWPQDSPSLITHATKLMNVIKKAWLIAYKDSSKQIQDYDLVYIDVFKQDNGTDCGFFAFKILEFWDGKNIPTITQEQIPALRKILTSMWLDHPLNKCTQWRYHLFNKE</sequence>